<evidence type="ECO:0000313" key="4">
    <source>
        <dbReference type="Proteomes" id="UP000027821"/>
    </source>
</evidence>
<dbReference type="PROSITE" id="PS50005">
    <property type="entry name" value="TPR"/>
    <property type="match status" value="1"/>
</dbReference>
<gene>
    <name evidence="3" type="ORF">EL17_17660</name>
</gene>
<dbReference type="Proteomes" id="UP000027821">
    <property type="component" value="Unassembled WGS sequence"/>
</dbReference>
<protein>
    <submittedName>
        <fullName evidence="3">Uncharacterized protein</fullName>
    </submittedName>
</protein>
<reference evidence="3 4" key="1">
    <citation type="submission" date="2014-04" db="EMBL/GenBank/DDBJ databases">
        <title>Characterization and application of a salt tolerant electro-active bacterium.</title>
        <authorList>
            <person name="Yang L."/>
            <person name="Wei S."/>
            <person name="Tay Q.X.M."/>
        </authorList>
    </citation>
    <scope>NUCLEOTIDE SEQUENCE [LARGE SCALE GENOMIC DNA]</scope>
    <source>
        <strain evidence="3 4">LY1</strain>
    </source>
</reference>
<evidence type="ECO:0000256" key="1">
    <source>
        <dbReference type="PROSITE-ProRule" id="PRU00339"/>
    </source>
</evidence>
<dbReference type="SUPFAM" id="SSF48452">
    <property type="entry name" value="TPR-like"/>
    <property type="match status" value="1"/>
</dbReference>
<dbReference type="RefSeq" id="WP_035077208.1">
    <property type="nucleotide sequence ID" value="NZ_JMIH01000024.1"/>
</dbReference>
<dbReference type="Pfam" id="PF13181">
    <property type="entry name" value="TPR_8"/>
    <property type="match status" value="1"/>
</dbReference>
<dbReference type="EMBL" id="JMIH01000024">
    <property type="protein sequence ID" value="KEO72564.1"/>
    <property type="molecule type" value="Genomic_DNA"/>
</dbReference>
<feature type="compositionally biased region" description="Acidic residues" evidence="2">
    <location>
        <begin position="151"/>
        <end position="161"/>
    </location>
</feature>
<dbReference type="Gene3D" id="1.25.40.10">
    <property type="entry name" value="Tetratricopeptide repeat domain"/>
    <property type="match status" value="1"/>
</dbReference>
<evidence type="ECO:0000313" key="3">
    <source>
        <dbReference type="EMBL" id="KEO72564.1"/>
    </source>
</evidence>
<comment type="caution">
    <text evidence="3">The sequence shown here is derived from an EMBL/GenBank/DDBJ whole genome shotgun (WGS) entry which is preliminary data.</text>
</comment>
<name>A0A074KUI0_9BACT</name>
<feature type="region of interest" description="Disordered" evidence="2">
    <location>
        <begin position="146"/>
        <end position="170"/>
    </location>
</feature>
<dbReference type="STRING" id="1048983.EL17_17660"/>
<keyword evidence="1" id="KW-0802">TPR repeat</keyword>
<dbReference type="InterPro" id="IPR019734">
    <property type="entry name" value="TPR_rpt"/>
</dbReference>
<feature type="repeat" description="TPR" evidence="1">
    <location>
        <begin position="96"/>
        <end position="129"/>
    </location>
</feature>
<dbReference type="SMART" id="SM00028">
    <property type="entry name" value="TPR"/>
    <property type="match status" value="2"/>
</dbReference>
<dbReference type="eggNOG" id="ENOG5033W67">
    <property type="taxonomic scope" value="Bacteria"/>
</dbReference>
<proteinExistence type="predicted"/>
<keyword evidence="4" id="KW-1185">Reference proteome</keyword>
<dbReference type="AlphaFoldDB" id="A0A074KUI0"/>
<sequence length="220" mass="25152">MTQVYSIVFLLIMFIPASWQRIANKNSAIESAEKAYKSSDFENSIRGHLLLISDYDLNTAEVNFNLGLSYQLNGQEDEAQRTFGELVSSAGTNISSYAANQSGTISAREEKYDAALQSFRAALIKNPDNEAARYNYEMLARWLEKNKDQQEQDQQEQDDDQLQPSNYAKRMKAQADQMVDRFNFSEALNIMNRALEIDETVSYYQEFINNLTDVNEISSN</sequence>
<accession>A0A074KUI0</accession>
<evidence type="ECO:0000256" key="2">
    <source>
        <dbReference type="SAM" id="MobiDB-lite"/>
    </source>
</evidence>
<organism evidence="3 4">
    <name type="scientific">Anditalea andensis</name>
    <dbReference type="NCBI Taxonomy" id="1048983"/>
    <lineage>
        <taxon>Bacteria</taxon>
        <taxon>Pseudomonadati</taxon>
        <taxon>Bacteroidota</taxon>
        <taxon>Cytophagia</taxon>
        <taxon>Cytophagales</taxon>
        <taxon>Cytophagaceae</taxon>
        <taxon>Anditalea</taxon>
    </lineage>
</organism>
<dbReference type="OrthoDB" id="597471at2"/>
<dbReference type="InterPro" id="IPR011990">
    <property type="entry name" value="TPR-like_helical_dom_sf"/>
</dbReference>